<dbReference type="Pfam" id="PF08592">
    <property type="entry name" value="Anthrone_oxy"/>
    <property type="match status" value="1"/>
</dbReference>
<keyword evidence="1" id="KW-0472">Membrane</keyword>
<sequence length="144" mass="15174">MSGWAALMVIAGGLFAGGAATFAWSRVPIWRRTPAPGFVEDFAETIHRTDKVQPALLVLTIAASIAFAMTEDGTGRVLALVGAGGFLVVLVASAAVLVPLQRRIIASRDQQAVPEMRERWFRGNLGRSILSVAAFVAVVVASVA</sequence>
<proteinExistence type="predicted"/>
<name>A0A6J4RT71_9ACTN</name>
<evidence type="ECO:0008006" key="3">
    <source>
        <dbReference type="Google" id="ProtNLM"/>
    </source>
</evidence>
<protein>
    <recommendedName>
        <fullName evidence="3">DUF1772 domain-containing protein</fullName>
    </recommendedName>
</protein>
<dbReference type="InterPro" id="IPR013901">
    <property type="entry name" value="Anthrone_oxy"/>
</dbReference>
<keyword evidence="1" id="KW-0812">Transmembrane</keyword>
<dbReference type="EMBL" id="CADCVV010000011">
    <property type="protein sequence ID" value="CAA9481525.1"/>
    <property type="molecule type" value="Genomic_DNA"/>
</dbReference>
<evidence type="ECO:0000313" key="2">
    <source>
        <dbReference type="EMBL" id="CAA9481525.1"/>
    </source>
</evidence>
<gene>
    <name evidence="2" type="ORF">AVDCRST_MAG17-197</name>
</gene>
<evidence type="ECO:0000256" key="1">
    <source>
        <dbReference type="SAM" id="Phobius"/>
    </source>
</evidence>
<feature type="transmembrane region" description="Helical" evidence="1">
    <location>
        <begin position="125"/>
        <end position="143"/>
    </location>
</feature>
<keyword evidence="1" id="KW-1133">Transmembrane helix</keyword>
<reference evidence="2" key="1">
    <citation type="submission" date="2020-02" db="EMBL/GenBank/DDBJ databases">
        <authorList>
            <person name="Meier V. D."/>
        </authorList>
    </citation>
    <scope>NUCLEOTIDE SEQUENCE</scope>
    <source>
        <strain evidence="2">AVDCRST_MAG17</strain>
    </source>
</reference>
<dbReference type="AlphaFoldDB" id="A0A6J4RT71"/>
<feature type="transmembrane region" description="Helical" evidence="1">
    <location>
        <begin position="6"/>
        <end position="24"/>
    </location>
</feature>
<accession>A0A6J4RT71</accession>
<feature type="transmembrane region" description="Helical" evidence="1">
    <location>
        <begin position="76"/>
        <end position="98"/>
    </location>
</feature>
<organism evidence="2">
    <name type="scientific">uncultured Solirubrobacterales bacterium</name>
    <dbReference type="NCBI Taxonomy" id="768556"/>
    <lineage>
        <taxon>Bacteria</taxon>
        <taxon>Bacillati</taxon>
        <taxon>Actinomycetota</taxon>
        <taxon>Thermoleophilia</taxon>
        <taxon>Solirubrobacterales</taxon>
        <taxon>environmental samples</taxon>
    </lineage>
</organism>